<gene>
    <name evidence="2" type="ORF">HGUI_01676</name>
</gene>
<feature type="compositionally biased region" description="Polar residues" evidence="1">
    <location>
        <begin position="25"/>
        <end position="39"/>
    </location>
</feature>
<dbReference type="VEuPathDB" id="FungiDB:HGUI_01676"/>
<sequence length="301" mass="34911">MSNLLNKSNSFKKFRSENKLDTDIHSQTNNATNGSTSSRPKLFSKKSIKLFSNSNSSNSTNLNNENKSTHNLLNNNMNLNLDVISSNDKHSSSIPSKPFLKSKNIVVRLNDYNRLNNNSPLHMKQNSVSSSNVKSVRQNNMSFNKSTSFNARNISESQSLEEKPTYEVAKSELSIPEQYISIYSENEASISMTLFGRQDRRMRESLLIHDEKNYKYLSDLIDKNNKKYSKLKLLDFDFKLYLEILNKVKSVEVGIIEYYIKTVTDSNWVSYREITELKQRLNLITSSWDKRLEFYYTNLLI</sequence>
<organism evidence="2 3">
    <name type="scientific">Hanseniaspora guilliermondii</name>
    <dbReference type="NCBI Taxonomy" id="56406"/>
    <lineage>
        <taxon>Eukaryota</taxon>
        <taxon>Fungi</taxon>
        <taxon>Dikarya</taxon>
        <taxon>Ascomycota</taxon>
        <taxon>Saccharomycotina</taxon>
        <taxon>Saccharomycetes</taxon>
        <taxon>Saccharomycodales</taxon>
        <taxon>Saccharomycodaceae</taxon>
        <taxon>Hanseniaspora</taxon>
    </lineage>
</organism>
<dbReference type="Proteomes" id="UP000183365">
    <property type="component" value="Unassembled WGS sequence"/>
</dbReference>
<protein>
    <submittedName>
        <fullName evidence="2">Uncharacterized protein</fullName>
    </submittedName>
</protein>
<keyword evidence="3" id="KW-1185">Reference proteome</keyword>
<dbReference type="OrthoDB" id="3973346at2759"/>
<evidence type="ECO:0000313" key="2">
    <source>
        <dbReference type="EMBL" id="SGZ39476.1"/>
    </source>
</evidence>
<evidence type="ECO:0000313" key="3">
    <source>
        <dbReference type="Proteomes" id="UP000183365"/>
    </source>
</evidence>
<dbReference type="EMBL" id="FQNF01000024">
    <property type="protein sequence ID" value="SGZ39476.1"/>
    <property type="molecule type" value="Genomic_DNA"/>
</dbReference>
<dbReference type="AlphaFoldDB" id="A0A1L0B106"/>
<name>A0A1L0B106_9ASCO</name>
<reference evidence="3" key="1">
    <citation type="submission" date="2016-11" db="EMBL/GenBank/DDBJ databases">
        <authorList>
            <person name="Guldener U."/>
        </authorList>
    </citation>
    <scope>NUCLEOTIDE SEQUENCE [LARGE SCALE GENOMIC DNA]</scope>
</reference>
<proteinExistence type="predicted"/>
<feature type="region of interest" description="Disordered" evidence="1">
    <location>
        <begin position="16"/>
        <end position="41"/>
    </location>
</feature>
<evidence type="ECO:0000256" key="1">
    <source>
        <dbReference type="SAM" id="MobiDB-lite"/>
    </source>
</evidence>
<accession>A0A1L0B106</accession>